<keyword evidence="1" id="KW-0812">Transmembrane</keyword>
<accession>A0A2R6AVB9</accession>
<evidence type="ECO:0000256" key="1">
    <source>
        <dbReference type="SAM" id="Phobius"/>
    </source>
</evidence>
<sequence>MGSLTGKLRELGRVGDMVRRLRLSTVKAGVAATIMAAIGSLVEEAAAQPPFGAPAPQPFPGASVLLTYVSYAMYAGWIVVAGMIAFYAIEAHRSGHYSERMKRGIIDLIISVIILTFGWAILTGAI</sequence>
<comment type="caution">
    <text evidence="2">The sequence shown here is derived from an EMBL/GenBank/DDBJ whole genome shotgun (WGS) entry which is preliminary data.</text>
</comment>
<reference evidence="2 3" key="1">
    <citation type="submission" date="2017-04" db="EMBL/GenBank/DDBJ databases">
        <title>Novel microbial lineages endemic to geothermal iron-oxide mats fill important gaps in the evolutionary history of Archaea.</title>
        <authorList>
            <person name="Jay Z.J."/>
            <person name="Beam J.P."/>
            <person name="Dlakic M."/>
            <person name="Rusch D.B."/>
            <person name="Kozubal M.A."/>
            <person name="Inskeep W.P."/>
        </authorList>
    </citation>
    <scope>NUCLEOTIDE SEQUENCE [LARGE SCALE GENOMIC DNA]</scope>
    <source>
        <strain evidence="2">ECH_B_SAG-M15</strain>
    </source>
</reference>
<keyword evidence="1" id="KW-1133">Transmembrane helix</keyword>
<protein>
    <submittedName>
        <fullName evidence="2">Uncharacterized protein</fullName>
    </submittedName>
</protein>
<dbReference type="Proteomes" id="UP000240490">
    <property type="component" value="Unassembled WGS sequence"/>
</dbReference>
<feature type="transmembrane region" description="Helical" evidence="1">
    <location>
        <begin position="21"/>
        <end position="42"/>
    </location>
</feature>
<feature type="transmembrane region" description="Helical" evidence="1">
    <location>
        <begin position="105"/>
        <end position="122"/>
    </location>
</feature>
<dbReference type="AlphaFoldDB" id="A0A2R6AVB9"/>
<organism evidence="2 3">
    <name type="scientific">Candidatus Marsarchaeota G2 archaeon ECH_B_SAG-M15</name>
    <dbReference type="NCBI Taxonomy" id="1978162"/>
    <lineage>
        <taxon>Archaea</taxon>
        <taxon>Candidatus Marsarchaeota</taxon>
        <taxon>Candidatus Marsarchaeota group 2</taxon>
    </lineage>
</organism>
<feature type="transmembrane region" description="Helical" evidence="1">
    <location>
        <begin position="62"/>
        <end position="89"/>
    </location>
</feature>
<keyword evidence="1" id="KW-0472">Membrane</keyword>
<gene>
    <name evidence="2" type="ORF">B9Q08_04895</name>
</gene>
<evidence type="ECO:0000313" key="3">
    <source>
        <dbReference type="Proteomes" id="UP000240490"/>
    </source>
</evidence>
<evidence type="ECO:0000313" key="2">
    <source>
        <dbReference type="EMBL" id="PSN90341.1"/>
    </source>
</evidence>
<name>A0A2R6AVB9_9ARCH</name>
<dbReference type="EMBL" id="NEXJ01000086">
    <property type="protein sequence ID" value="PSN90341.1"/>
    <property type="molecule type" value="Genomic_DNA"/>
</dbReference>
<proteinExistence type="predicted"/>